<evidence type="ECO:0000313" key="3">
    <source>
        <dbReference type="Proteomes" id="UP000676967"/>
    </source>
</evidence>
<keyword evidence="1" id="KW-1133">Transmembrane helix</keyword>
<evidence type="ECO:0000313" key="2">
    <source>
        <dbReference type="EMBL" id="BCJ47617.1"/>
    </source>
</evidence>
<sequence length="265" mass="27332">MLRFELTTQLVRLRSLISLALLAAVPVAAAVSFASSAGHRNGTETGLFGASPFSALNHAMAGLQFIGPLLLPIVVALLATAIASADRDWGVLRYLYVAPVTRGRLLAAKLGAAAVAAVLAVACGLVAGLVSGWMLFGWHPFHVLGAPDLSAGTTATRVVAAVGYIMVCMVAMAAIAFTAGLLLPRGAEALATAVVFVVLASIVNGQHALHAVAVFLPVHYWQNWTGLFDPAGPHSLSLGVADQVVTIAVCVAASWAVLWRRDPAA</sequence>
<proteinExistence type="predicted"/>
<feature type="transmembrane region" description="Helical" evidence="1">
    <location>
        <begin position="236"/>
        <end position="259"/>
    </location>
</feature>
<feature type="transmembrane region" description="Helical" evidence="1">
    <location>
        <begin position="190"/>
        <end position="216"/>
    </location>
</feature>
<dbReference type="Pfam" id="PF12730">
    <property type="entry name" value="ABC2_membrane_4"/>
    <property type="match status" value="1"/>
</dbReference>
<feature type="transmembrane region" description="Helical" evidence="1">
    <location>
        <begin position="158"/>
        <end position="183"/>
    </location>
</feature>
<evidence type="ECO:0000256" key="1">
    <source>
        <dbReference type="SAM" id="Phobius"/>
    </source>
</evidence>
<dbReference type="Proteomes" id="UP000676967">
    <property type="component" value="Chromosome"/>
</dbReference>
<accession>A0ABN6CR42</accession>
<dbReference type="PANTHER" id="PTHR37305:SF1">
    <property type="entry name" value="MEMBRANE PROTEIN"/>
    <property type="match status" value="1"/>
</dbReference>
<feature type="transmembrane region" description="Helical" evidence="1">
    <location>
        <begin position="106"/>
        <end position="138"/>
    </location>
</feature>
<reference evidence="2 3" key="1">
    <citation type="submission" date="2020-08" db="EMBL/GenBank/DDBJ databases">
        <title>Whole genome shotgun sequence of Actinoplanes ianthinogenes NBRC 13996.</title>
        <authorList>
            <person name="Komaki H."/>
            <person name="Tamura T."/>
        </authorList>
    </citation>
    <scope>NUCLEOTIDE SEQUENCE [LARGE SCALE GENOMIC DNA]</scope>
    <source>
        <strain evidence="2 3">NBRC 13996</strain>
    </source>
</reference>
<keyword evidence="3" id="KW-1185">Reference proteome</keyword>
<dbReference type="EMBL" id="AP023356">
    <property type="protein sequence ID" value="BCJ47617.1"/>
    <property type="molecule type" value="Genomic_DNA"/>
</dbReference>
<name>A0ABN6CR42_9ACTN</name>
<gene>
    <name evidence="2" type="ORF">Aiant_82740</name>
</gene>
<dbReference type="RefSeq" id="WP_189330006.1">
    <property type="nucleotide sequence ID" value="NZ_AP023356.1"/>
</dbReference>
<protein>
    <recommendedName>
        <fullName evidence="4">ABC transporter permease</fullName>
    </recommendedName>
</protein>
<dbReference type="PANTHER" id="PTHR37305">
    <property type="entry name" value="INTEGRAL MEMBRANE PROTEIN-RELATED"/>
    <property type="match status" value="1"/>
</dbReference>
<keyword evidence="1" id="KW-0472">Membrane</keyword>
<evidence type="ECO:0008006" key="4">
    <source>
        <dbReference type="Google" id="ProtNLM"/>
    </source>
</evidence>
<keyword evidence="1" id="KW-0812">Transmembrane</keyword>
<feature type="transmembrane region" description="Helical" evidence="1">
    <location>
        <begin position="58"/>
        <end position="85"/>
    </location>
</feature>
<organism evidence="2 3">
    <name type="scientific">Actinoplanes ianthinogenes</name>
    <dbReference type="NCBI Taxonomy" id="122358"/>
    <lineage>
        <taxon>Bacteria</taxon>
        <taxon>Bacillati</taxon>
        <taxon>Actinomycetota</taxon>
        <taxon>Actinomycetes</taxon>
        <taxon>Micromonosporales</taxon>
        <taxon>Micromonosporaceae</taxon>
        <taxon>Actinoplanes</taxon>
    </lineage>
</organism>